<sequence length="110" mass="11740">MAERQAPALGEDNDRADARIVAAIVMAVRLRPPGPGIAVDLDARCLAREGDALADIIEQIAACCVCRGGKLRCRSDCRGDHAALAKNALHSMGFREGAVTVWLGFVVKKR</sequence>
<dbReference type="AlphaFoldDB" id="A0A2A2M3Z6"/>
<comment type="caution">
    <text evidence="1">The sequence shown here is derived from an EMBL/GenBank/DDBJ whole genome shotgun (WGS) entry which is preliminary data.</text>
</comment>
<reference evidence="1 2" key="1">
    <citation type="journal article" date="2017" name="Curr. Biol.">
        <title>Genome architecture and evolution of a unichromosomal asexual nematode.</title>
        <authorList>
            <person name="Fradin H."/>
            <person name="Zegar C."/>
            <person name="Gutwein M."/>
            <person name="Lucas J."/>
            <person name="Kovtun M."/>
            <person name="Corcoran D."/>
            <person name="Baugh L.R."/>
            <person name="Kiontke K."/>
            <person name="Gunsalus K."/>
            <person name="Fitch D.H."/>
            <person name="Piano F."/>
        </authorList>
    </citation>
    <scope>NUCLEOTIDE SEQUENCE [LARGE SCALE GENOMIC DNA]</scope>
    <source>
        <strain evidence="1">PF1309</strain>
    </source>
</reference>
<accession>A0A2A2M3Z6</accession>
<dbReference type="Proteomes" id="UP000218231">
    <property type="component" value="Unassembled WGS sequence"/>
</dbReference>
<gene>
    <name evidence="1" type="ORF">WR25_04195</name>
</gene>
<evidence type="ECO:0000313" key="2">
    <source>
        <dbReference type="Proteomes" id="UP000218231"/>
    </source>
</evidence>
<dbReference type="EMBL" id="LIAE01005652">
    <property type="protein sequence ID" value="PAV93178.1"/>
    <property type="molecule type" value="Genomic_DNA"/>
</dbReference>
<protein>
    <submittedName>
        <fullName evidence="1">Uncharacterized protein</fullName>
    </submittedName>
</protein>
<proteinExistence type="predicted"/>
<keyword evidence="2" id="KW-1185">Reference proteome</keyword>
<name>A0A2A2M3Z6_9BILA</name>
<evidence type="ECO:0000313" key="1">
    <source>
        <dbReference type="EMBL" id="PAV93178.1"/>
    </source>
</evidence>
<organism evidence="1 2">
    <name type="scientific">Diploscapter pachys</name>
    <dbReference type="NCBI Taxonomy" id="2018661"/>
    <lineage>
        <taxon>Eukaryota</taxon>
        <taxon>Metazoa</taxon>
        <taxon>Ecdysozoa</taxon>
        <taxon>Nematoda</taxon>
        <taxon>Chromadorea</taxon>
        <taxon>Rhabditida</taxon>
        <taxon>Rhabditina</taxon>
        <taxon>Rhabditomorpha</taxon>
        <taxon>Rhabditoidea</taxon>
        <taxon>Rhabditidae</taxon>
        <taxon>Diploscapter</taxon>
    </lineage>
</organism>